<gene>
    <name evidence="3" type="ORF">HNP60_002619</name>
</gene>
<dbReference type="Gene3D" id="2.60.40.2500">
    <property type="match status" value="1"/>
</dbReference>
<comment type="caution">
    <text evidence="3">The sequence shown here is derived from an EMBL/GenBank/DDBJ whole genome shotgun (WGS) entry which is preliminary data.</text>
</comment>
<dbReference type="InterPro" id="IPR033645">
    <property type="entry name" value="VirB9/CagX/TrbG_C"/>
</dbReference>
<dbReference type="Proteomes" id="UP001138540">
    <property type="component" value="Unassembled WGS sequence"/>
</dbReference>
<protein>
    <submittedName>
        <fullName evidence="3">Type IV secretion system protein VirB9</fullName>
    </submittedName>
</protein>
<comment type="similarity">
    <text evidence="1">Belongs to the TrbG/VirB9 family.</text>
</comment>
<evidence type="ECO:0000256" key="1">
    <source>
        <dbReference type="ARBA" id="ARBA00006135"/>
    </source>
</evidence>
<evidence type="ECO:0000256" key="2">
    <source>
        <dbReference type="ARBA" id="ARBA00022729"/>
    </source>
</evidence>
<evidence type="ECO:0000313" key="4">
    <source>
        <dbReference type="Proteomes" id="UP001138540"/>
    </source>
</evidence>
<keyword evidence="4" id="KW-1185">Reference proteome</keyword>
<dbReference type="EMBL" id="JACHKA010000001">
    <property type="protein sequence ID" value="MBB5986645.1"/>
    <property type="molecule type" value="Genomic_DNA"/>
</dbReference>
<keyword evidence="2" id="KW-0732">Signal</keyword>
<dbReference type="RefSeq" id="WP_260394876.1">
    <property type="nucleotide sequence ID" value="NZ_JACHKA010000001.1"/>
</dbReference>
<accession>A0ABR6NH92</accession>
<dbReference type="InterPro" id="IPR038161">
    <property type="entry name" value="VirB9/CagX/TrbG_C_sf"/>
</dbReference>
<organism evidence="3 4">
    <name type="scientific">Sphingobium lignivorans</name>
    <dbReference type="NCBI Taxonomy" id="2735886"/>
    <lineage>
        <taxon>Bacteria</taxon>
        <taxon>Pseudomonadati</taxon>
        <taxon>Pseudomonadota</taxon>
        <taxon>Alphaproteobacteria</taxon>
        <taxon>Sphingomonadales</taxon>
        <taxon>Sphingomonadaceae</taxon>
        <taxon>Sphingobium</taxon>
    </lineage>
</organism>
<reference evidence="3 4" key="1">
    <citation type="submission" date="2020-08" db="EMBL/GenBank/DDBJ databases">
        <title>Exploring microbial biodiversity for novel pathways involved in the catabolism of aromatic compounds derived from lignin.</title>
        <authorList>
            <person name="Elkins J."/>
        </authorList>
    </citation>
    <scope>NUCLEOTIDE SEQUENCE [LARGE SCALE GENOMIC DNA]</scope>
    <source>
        <strain evidence="3 4">B1D3A</strain>
    </source>
</reference>
<evidence type="ECO:0000313" key="3">
    <source>
        <dbReference type="EMBL" id="MBB5986645.1"/>
    </source>
</evidence>
<dbReference type="InterPro" id="IPR010258">
    <property type="entry name" value="Conjugal_tfr_TrbG/VirB9/CagX"/>
</dbReference>
<dbReference type="CDD" id="cd06911">
    <property type="entry name" value="VirB9_CagX_TrbG"/>
    <property type="match status" value="1"/>
</dbReference>
<sequence>MLIAALALSPGVGRAQVRPYSAGGDPRFQMVDYRAEQVVQLQAAPGYQLSIEFAPDERIESVAIGDSGAWQVTPNRRGDQLFIKTVQAGTTTNMTVVTDARIYLFDLYPLDRVTPDMAYRVRFVYPRPQGVAEDLPAAAADVAEAYYTLHGDRTLRPSEVSDDGVHTYIEWPASAAIPAIYMVDERGKESLVNGMMRDGFFVIDAVAPRLVFRIDRRSARAVRRLPKSRR</sequence>
<name>A0ABR6NH92_9SPHN</name>
<proteinExistence type="inferred from homology"/>
<dbReference type="Pfam" id="PF03524">
    <property type="entry name" value="CagX"/>
    <property type="match status" value="1"/>
</dbReference>